<evidence type="ECO:0000313" key="3">
    <source>
        <dbReference type="EMBL" id="SON92074.1"/>
    </source>
</evidence>
<feature type="region of interest" description="Disordered" evidence="1">
    <location>
        <begin position="1"/>
        <end position="22"/>
    </location>
</feature>
<dbReference type="EMBL" id="OCYS01000126">
    <property type="protein sequence ID" value="SON92074.1"/>
    <property type="molecule type" value="Genomic_DNA"/>
</dbReference>
<gene>
    <name evidence="2" type="ORF">XAP6984_730041</name>
    <name evidence="3" type="ORF">XAP7430_690040</name>
</gene>
<name>A0AB38E4D6_XANCH</name>
<evidence type="ECO:0000313" key="2">
    <source>
        <dbReference type="EMBL" id="SON86170.1"/>
    </source>
</evidence>
<dbReference type="AlphaFoldDB" id="A0AB38E4D6"/>
<reference evidence="4 5" key="1">
    <citation type="submission" date="2017-10" db="EMBL/GenBank/DDBJ databases">
        <authorList>
            <person name="Regsiter A."/>
            <person name="William W."/>
        </authorList>
    </citation>
    <scope>NUCLEOTIDE SEQUENCE [LARGE SCALE GENOMIC DNA]</scope>
    <source>
        <strain evidence="2 5">CFBP6984</strain>
        <strain evidence="3 4">CFBP7430</strain>
    </source>
</reference>
<evidence type="ECO:0000313" key="4">
    <source>
        <dbReference type="Proteomes" id="UP000234166"/>
    </source>
</evidence>
<comment type="caution">
    <text evidence="3">The sequence shown here is derived from an EMBL/GenBank/DDBJ whole genome shotgun (WGS) entry which is preliminary data.</text>
</comment>
<accession>A0AB38E4D6</accession>
<feature type="region of interest" description="Disordered" evidence="1">
    <location>
        <begin position="39"/>
        <end position="59"/>
    </location>
</feature>
<evidence type="ECO:0000256" key="1">
    <source>
        <dbReference type="SAM" id="MobiDB-lite"/>
    </source>
</evidence>
<sequence>MKVARSTDRPARQASGRSGAPTAIGWEIAGAGRLDMETDGRKSALAWPPPAPLASQGISSATRKVARYRRGMWAAGPFGVRRARRAASQSSALHAASVHQCVVAPGVAIRRQAAGVEGTRAAPLAQLRFHAWFSVRLSARVPVARVALPVPWS</sequence>
<evidence type="ECO:0008006" key="6">
    <source>
        <dbReference type="Google" id="ProtNLM"/>
    </source>
</evidence>
<feature type="compositionally biased region" description="Basic and acidic residues" evidence="1">
    <location>
        <begin position="1"/>
        <end position="11"/>
    </location>
</feature>
<protein>
    <recommendedName>
        <fullName evidence="6">Secreted protein</fullName>
    </recommendedName>
</protein>
<proteinExistence type="predicted"/>
<organism evidence="3 4">
    <name type="scientific">Xanthomonas campestris pv. phaseoli</name>
    <dbReference type="NCBI Taxonomy" id="317013"/>
    <lineage>
        <taxon>Bacteria</taxon>
        <taxon>Pseudomonadati</taxon>
        <taxon>Pseudomonadota</taxon>
        <taxon>Gammaproteobacteria</taxon>
        <taxon>Lysobacterales</taxon>
        <taxon>Lysobacteraceae</taxon>
        <taxon>Xanthomonas</taxon>
    </lineage>
</organism>
<dbReference type="Proteomes" id="UP000234166">
    <property type="component" value="Unassembled WGS sequence"/>
</dbReference>
<evidence type="ECO:0000313" key="5">
    <source>
        <dbReference type="Proteomes" id="UP000234181"/>
    </source>
</evidence>
<dbReference type="Proteomes" id="UP000234181">
    <property type="component" value="Unassembled WGS sequence"/>
</dbReference>
<dbReference type="EMBL" id="OCYT01000132">
    <property type="protein sequence ID" value="SON86170.1"/>
    <property type="molecule type" value="Genomic_DNA"/>
</dbReference>
<keyword evidence="5" id="KW-1185">Reference proteome</keyword>